<protein>
    <submittedName>
        <fullName evidence="1">Uncharacterized protein</fullName>
    </submittedName>
</protein>
<accession>A0ACC2DX66</accession>
<reference evidence="2" key="1">
    <citation type="journal article" date="2024" name="Proc. Natl. Acad. Sci. U.S.A.">
        <title>Extraordinary preservation of gene collinearity over three hundred million years revealed in homosporous lycophytes.</title>
        <authorList>
            <person name="Li C."/>
            <person name="Wickell D."/>
            <person name="Kuo L.Y."/>
            <person name="Chen X."/>
            <person name="Nie B."/>
            <person name="Liao X."/>
            <person name="Peng D."/>
            <person name="Ji J."/>
            <person name="Jenkins J."/>
            <person name="Williams M."/>
            <person name="Shu S."/>
            <person name="Plott C."/>
            <person name="Barry K."/>
            <person name="Rajasekar S."/>
            <person name="Grimwood J."/>
            <person name="Han X."/>
            <person name="Sun S."/>
            <person name="Hou Z."/>
            <person name="He W."/>
            <person name="Dai G."/>
            <person name="Sun C."/>
            <person name="Schmutz J."/>
            <person name="Leebens-Mack J.H."/>
            <person name="Li F.W."/>
            <person name="Wang L."/>
        </authorList>
    </citation>
    <scope>NUCLEOTIDE SEQUENCE [LARGE SCALE GENOMIC DNA]</scope>
    <source>
        <strain evidence="2">cv. PW_Plant_1</strain>
    </source>
</reference>
<name>A0ACC2DX66_DIPCM</name>
<proteinExistence type="predicted"/>
<keyword evidence="2" id="KW-1185">Reference proteome</keyword>
<dbReference type="Proteomes" id="UP001162992">
    <property type="component" value="Chromosome 4"/>
</dbReference>
<comment type="caution">
    <text evidence="1">The sequence shown here is derived from an EMBL/GenBank/DDBJ whole genome shotgun (WGS) entry which is preliminary data.</text>
</comment>
<gene>
    <name evidence="1" type="ORF">O6H91_04G047500</name>
</gene>
<dbReference type="EMBL" id="CM055095">
    <property type="protein sequence ID" value="KAJ7558602.1"/>
    <property type="molecule type" value="Genomic_DNA"/>
</dbReference>
<organism evidence="1 2">
    <name type="scientific">Diphasiastrum complanatum</name>
    <name type="common">Issler's clubmoss</name>
    <name type="synonym">Lycopodium complanatum</name>
    <dbReference type="NCBI Taxonomy" id="34168"/>
    <lineage>
        <taxon>Eukaryota</taxon>
        <taxon>Viridiplantae</taxon>
        <taxon>Streptophyta</taxon>
        <taxon>Embryophyta</taxon>
        <taxon>Tracheophyta</taxon>
        <taxon>Lycopodiopsida</taxon>
        <taxon>Lycopodiales</taxon>
        <taxon>Lycopodiaceae</taxon>
        <taxon>Lycopodioideae</taxon>
        <taxon>Diphasiastrum</taxon>
    </lineage>
</organism>
<evidence type="ECO:0000313" key="2">
    <source>
        <dbReference type="Proteomes" id="UP001162992"/>
    </source>
</evidence>
<sequence length="289" mass="31932">MASLSLASHFSSSPATALASSSYCSPHYSASHQFSHVTTAFVCSSKYLPITQPSRPIFVQKCSSKEPPLLIHELGAFDRLLLTLFRDKMVQEVGWDSKKEGYDGLIEVSRHLMAKYKTSPHIEEATVRILKSLFPSFLLPLFRRLIVPLAGGKIAAVMTARVTQATCQWLMGPCRVNHVELSDGSLLASGVLVERCKYLEESKCASICVHTCKLPTQSFIKSEMGVPLAMEPNFEDFSCQFKFGVEAPPPHMDEALRPKCLDVCPSAAARIRTQMIGSSEQCPEVSLRF</sequence>
<evidence type="ECO:0000313" key="1">
    <source>
        <dbReference type="EMBL" id="KAJ7558602.1"/>
    </source>
</evidence>